<name>A0A9Q2W5E3_9MICO</name>
<dbReference type="Proteomes" id="UP000709437">
    <property type="component" value="Unassembled WGS sequence"/>
</dbReference>
<dbReference type="EMBL" id="JAHEWX010000012">
    <property type="protein sequence ID" value="MBT1542233.1"/>
    <property type="molecule type" value="Genomic_DNA"/>
</dbReference>
<comment type="caution">
    <text evidence="1">The sequence shown here is derived from an EMBL/GenBank/DDBJ whole genome shotgun (WGS) entry which is preliminary data.</text>
</comment>
<evidence type="ECO:0000313" key="2">
    <source>
        <dbReference type="Proteomes" id="UP000709437"/>
    </source>
</evidence>
<protein>
    <submittedName>
        <fullName evidence="1">Uncharacterized protein</fullName>
    </submittedName>
</protein>
<dbReference type="AlphaFoldDB" id="A0A9Q2W5E3"/>
<sequence length="156" mass="16133">MKLTSWIDLVTGGLFAGHGISTVRRTPLRARAQQMQRRGFEPGVPHALGIPALELLSGLGLAAAAFRRAPGSHLVGTGSTIAATALGGTRLVIDLEDRQATTTTGAAGALALVGALRLAASTHGRPAARILTLGAAAVAITFEAARRRRVLRSRSR</sequence>
<gene>
    <name evidence="1" type="ORF">KK103_10715</name>
</gene>
<organism evidence="1 2">
    <name type="scientific">Curtobacterium flaccumfaciens pv. flaccumfaciens</name>
    <dbReference type="NCBI Taxonomy" id="138532"/>
    <lineage>
        <taxon>Bacteria</taxon>
        <taxon>Bacillati</taxon>
        <taxon>Actinomycetota</taxon>
        <taxon>Actinomycetes</taxon>
        <taxon>Micrococcales</taxon>
        <taxon>Microbacteriaceae</taxon>
        <taxon>Curtobacterium</taxon>
    </lineage>
</organism>
<accession>A0A9Q2W5E3</accession>
<evidence type="ECO:0000313" key="1">
    <source>
        <dbReference type="EMBL" id="MBT1542233.1"/>
    </source>
</evidence>
<proteinExistence type="predicted"/>
<reference evidence="1" key="1">
    <citation type="submission" date="2021-05" db="EMBL/GenBank/DDBJ databases">
        <title>Whole genome sequence of Curtobacterium flaccumfaciens pv. flaccumfaciens strain CFBP 3417.</title>
        <authorList>
            <person name="Osdaghi E."/>
            <person name="Taghouti G."/>
            <person name="Portier P."/>
            <person name="Fazliarab A."/>
            <person name="Taghavi S.M."/>
            <person name="Briand M."/>
            <person name="Le-Saux M."/>
            <person name="Jacques M.-A."/>
        </authorList>
    </citation>
    <scope>NUCLEOTIDE SEQUENCE</scope>
    <source>
        <strain evidence="1">CFBP 3417</strain>
    </source>
</reference>
<dbReference type="RefSeq" id="WP_214563169.1">
    <property type="nucleotide sequence ID" value="NZ_JAHEWX010000012.1"/>
</dbReference>